<evidence type="ECO:0000313" key="2">
    <source>
        <dbReference type="Proteomes" id="UP000317036"/>
    </source>
</evidence>
<proteinExistence type="predicted"/>
<name>A0A559K0J5_9BACL</name>
<accession>A0A559K0J5</accession>
<sequence>MFRKLFLRGNESRKHQAMVFVVNVYKSNEDVVVLNPTVVDLEGLRRPNSKYIKLDSIHNYGEVGKALKESLII</sequence>
<protein>
    <submittedName>
        <fullName evidence="1">Uncharacterized protein</fullName>
    </submittedName>
</protein>
<dbReference type="AlphaFoldDB" id="A0A559K0J5"/>
<dbReference type="EMBL" id="VNJI01000055">
    <property type="protein sequence ID" value="TVY05607.1"/>
    <property type="molecule type" value="Genomic_DNA"/>
</dbReference>
<dbReference type="Proteomes" id="UP000317036">
    <property type="component" value="Unassembled WGS sequence"/>
</dbReference>
<dbReference type="RefSeq" id="WP_144853933.1">
    <property type="nucleotide sequence ID" value="NZ_VNJI01000055.1"/>
</dbReference>
<gene>
    <name evidence="1" type="ORF">FPZ49_29440</name>
</gene>
<keyword evidence="2" id="KW-1185">Reference proteome</keyword>
<evidence type="ECO:0000313" key="1">
    <source>
        <dbReference type="EMBL" id="TVY05607.1"/>
    </source>
</evidence>
<reference evidence="1 2" key="1">
    <citation type="submission" date="2019-07" db="EMBL/GenBank/DDBJ databases">
        <authorList>
            <person name="Kim J."/>
        </authorList>
    </citation>
    <scope>NUCLEOTIDE SEQUENCE [LARGE SCALE GENOMIC DNA]</scope>
    <source>
        <strain evidence="1 2">JC52</strain>
    </source>
</reference>
<comment type="caution">
    <text evidence="1">The sequence shown here is derived from an EMBL/GenBank/DDBJ whole genome shotgun (WGS) entry which is preliminary data.</text>
</comment>
<organism evidence="1 2">
    <name type="scientific">Paenibacillus cremeus</name>
    <dbReference type="NCBI Taxonomy" id="2163881"/>
    <lineage>
        <taxon>Bacteria</taxon>
        <taxon>Bacillati</taxon>
        <taxon>Bacillota</taxon>
        <taxon>Bacilli</taxon>
        <taxon>Bacillales</taxon>
        <taxon>Paenibacillaceae</taxon>
        <taxon>Paenibacillus</taxon>
    </lineage>
</organism>